<dbReference type="InterPro" id="IPR025889">
    <property type="entry name" value="GSP17M-like_dom"/>
</dbReference>
<keyword evidence="1" id="KW-0472">Membrane</keyword>
<gene>
    <name evidence="3" type="ORF">OM076_06450</name>
</gene>
<sequence>MSATDFAPPASRRTITVVTNYEAAEQAVDFLSDRDFPVEHVRIVGTGLRYVEQVSRRVTTGNAALLGAGSGALLGLFWGLLFGLFFTVDSGSFFGVLGYSLAIGVIFGAIWGAIAHSATGGQRDFASTADTRADRYEVQVDADFADRAEKILNRMPRAGLTAA</sequence>
<evidence type="ECO:0000259" key="2">
    <source>
        <dbReference type="Pfam" id="PF11181"/>
    </source>
</evidence>
<comment type="caution">
    <text evidence="3">The sequence shown here is derived from an EMBL/GenBank/DDBJ whole genome shotgun (WGS) entry which is preliminary data.</text>
</comment>
<dbReference type="Proteomes" id="UP001149140">
    <property type="component" value="Unassembled WGS sequence"/>
</dbReference>
<keyword evidence="1" id="KW-0812">Transmembrane</keyword>
<evidence type="ECO:0000313" key="4">
    <source>
        <dbReference type="Proteomes" id="UP001149140"/>
    </source>
</evidence>
<proteinExistence type="predicted"/>
<feature type="domain" description="General stress protein 17M-like" evidence="2">
    <location>
        <begin position="14"/>
        <end position="81"/>
    </location>
</feature>
<keyword evidence="1" id="KW-1133">Transmembrane helix</keyword>
<reference evidence="3" key="1">
    <citation type="submission" date="2022-10" db="EMBL/GenBank/DDBJ databases">
        <title>The WGS of Solirubrobacter ginsenosidimutans DSM 21036.</title>
        <authorList>
            <person name="Jiang Z."/>
        </authorList>
    </citation>
    <scope>NUCLEOTIDE SEQUENCE</scope>
    <source>
        <strain evidence="3">DSM 21036</strain>
    </source>
</reference>
<evidence type="ECO:0000313" key="3">
    <source>
        <dbReference type="EMBL" id="MDA0159894.1"/>
    </source>
</evidence>
<accession>A0A9X3MPA6</accession>
<protein>
    <submittedName>
        <fullName evidence="3">Glycine zipper family protein</fullName>
    </submittedName>
</protein>
<evidence type="ECO:0000256" key="1">
    <source>
        <dbReference type="SAM" id="Phobius"/>
    </source>
</evidence>
<organism evidence="3 4">
    <name type="scientific">Solirubrobacter ginsenosidimutans</name>
    <dbReference type="NCBI Taxonomy" id="490573"/>
    <lineage>
        <taxon>Bacteria</taxon>
        <taxon>Bacillati</taxon>
        <taxon>Actinomycetota</taxon>
        <taxon>Thermoleophilia</taxon>
        <taxon>Solirubrobacterales</taxon>
        <taxon>Solirubrobacteraceae</taxon>
        <taxon>Solirubrobacter</taxon>
    </lineage>
</organism>
<keyword evidence="4" id="KW-1185">Reference proteome</keyword>
<name>A0A9X3MPA6_9ACTN</name>
<dbReference type="Pfam" id="PF11181">
    <property type="entry name" value="YflT"/>
    <property type="match status" value="1"/>
</dbReference>
<feature type="transmembrane region" description="Helical" evidence="1">
    <location>
        <begin position="63"/>
        <end position="86"/>
    </location>
</feature>
<dbReference type="AlphaFoldDB" id="A0A9X3MPA6"/>
<dbReference type="RefSeq" id="WP_270038658.1">
    <property type="nucleotide sequence ID" value="NZ_JAPDOD010000003.1"/>
</dbReference>
<dbReference type="EMBL" id="JAPDOD010000003">
    <property type="protein sequence ID" value="MDA0159894.1"/>
    <property type="molecule type" value="Genomic_DNA"/>
</dbReference>
<feature type="transmembrane region" description="Helical" evidence="1">
    <location>
        <begin position="92"/>
        <end position="114"/>
    </location>
</feature>